<evidence type="ECO:0000313" key="2">
    <source>
        <dbReference type="EMBL" id="CBW76907.1"/>
    </source>
</evidence>
<gene>
    <name evidence="2" type="ordered locus">RBRH_04268</name>
</gene>
<dbReference type="KEGG" id="brh:RBRH_04268"/>
<accession>E5AUY3</accession>
<proteinExistence type="predicted"/>
<name>E5AUY3_MYCRK</name>
<evidence type="ECO:0000313" key="3">
    <source>
        <dbReference type="Proteomes" id="UP000007437"/>
    </source>
</evidence>
<feature type="region of interest" description="Disordered" evidence="1">
    <location>
        <begin position="1"/>
        <end position="31"/>
    </location>
</feature>
<dbReference type="Proteomes" id="UP000007437">
    <property type="component" value="Plasmid pBRH01"/>
</dbReference>
<dbReference type="AlphaFoldDB" id="E5AUY3"/>
<geneLocation type="plasmid" evidence="2 3">
    <name>pBRH01</name>
</geneLocation>
<organism evidence="2 3">
    <name type="scientific">Mycetohabitans rhizoxinica (strain DSM 19002 / CIP 109453 / HKI 454)</name>
    <name type="common">Paraburkholderia rhizoxinica</name>
    <dbReference type="NCBI Taxonomy" id="882378"/>
    <lineage>
        <taxon>Bacteria</taxon>
        <taxon>Pseudomonadati</taxon>
        <taxon>Pseudomonadota</taxon>
        <taxon>Betaproteobacteria</taxon>
        <taxon>Burkholderiales</taxon>
        <taxon>Burkholderiaceae</taxon>
        <taxon>Mycetohabitans</taxon>
    </lineage>
</organism>
<evidence type="ECO:0000256" key="1">
    <source>
        <dbReference type="SAM" id="MobiDB-lite"/>
    </source>
</evidence>
<reference evidence="2 3" key="1">
    <citation type="journal article" date="2011" name="J. Bacteriol.">
        <title>Complete genome sequence of Burkholderia rhizoxinica, an endosymbiont of Rhizopus microsporus.</title>
        <authorList>
            <person name="Lackner G."/>
            <person name="Moebius N."/>
            <person name="Partida-Martinez L."/>
            <person name="Hertweck C."/>
        </authorList>
    </citation>
    <scope>NUCLEOTIDE SEQUENCE [LARGE SCALE GENOMIC DNA]</scope>
    <source>
        <strain evidence="3">DSM 19002 / CIP 109453 / HKI 454</strain>
        <plasmid evidence="2 3">pBRH01</plasmid>
    </source>
</reference>
<dbReference type="EMBL" id="FR687360">
    <property type="protein sequence ID" value="CBW76907.1"/>
    <property type="molecule type" value="Genomic_DNA"/>
</dbReference>
<dbReference type="HOGENOM" id="CLU_3395593_0_0_4"/>
<keyword evidence="2" id="KW-0614">Plasmid</keyword>
<protein>
    <submittedName>
        <fullName evidence="2">Uncharacterized protein</fullName>
    </submittedName>
</protein>
<sequence>MRSDAPTGDTPNRMTRRTTARPRIAAERKGV</sequence>